<evidence type="ECO:0000256" key="1">
    <source>
        <dbReference type="HAMAP-Rule" id="MF_01270"/>
    </source>
</evidence>
<dbReference type="NCBIfam" id="NF007139">
    <property type="entry name" value="PRK09585.1-3"/>
    <property type="match status" value="1"/>
</dbReference>
<accession>E0XRY1</accession>
<dbReference type="CDD" id="cd24050">
    <property type="entry name" value="ASKHA_NBD_ANMK"/>
    <property type="match status" value="1"/>
</dbReference>
<dbReference type="GO" id="GO:0009254">
    <property type="term" value="P:peptidoglycan turnover"/>
    <property type="evidence" value="ECO:0007669"/>
    <property type="project" value="UniProtKB-UniRule"/>
</dbReference>
<dbReference type="InterPro" id="IPR005338">
    <property type="entry name" value="Anhydro_N_Ac-Mur_kinase"/>
</dbReference>
<feature type="binding site" evidence="1">
    <location>
        <begin position="14"/>
        <end position="21"/>
    </location>
    <ligand>
        <name>ATP</name>
        <dbReference type="ChEBI" id="CHEBI:30616"/>
    </ligand>
</feature>
<dbReference type="UniPathway" id="UPA00544"/>
<comment type="similarity">
    <text evidence="1">Belongs to the anhydro-N-acetylmuramic acid kinase family.</text>
</comment>
<comment type="pathway">
    <text evidence="1">Amino-sugar metabolism; 1,6-anhydro-N-acetylmuramate degradation.</text>
</comment>
<keyword evidence="1" id="KW-0067">ATP-binding</keyword>
<gene>
    <name evidence="1" type="primary">anmK</name>
</gene>
<dbReference type="Pfam" id="PF03702">
    <property type="entry name" value="AnmK"/>
    <property type="match status" value="1"/>
</dbReference>
<dbReference type="Gene3D" id="3.30.420.40">
    <property type="match status" value="2"/>
</dbReference>
<dbReference type="PANTHER" id="PTHR30605:SF0">
    <property type="entry name" value="ANHYDRO-N-ACETYLMURAMIC ACID KINASE"/>
    <property type="match status" value="1"/>
</dbReference>
<keyword evidence="2" id="KW-0645">Protease</keyword>
<sequence>MRSQSRTFIGVMTGTSVDGLDIAAIGIDLDEKIEFIASETIAYPTDLRENLLALSQAEATNISSFGELDAALGRFIGISVNSFLWKFNINPKDVQAIGSHGQTIRHQPPDTRSNGERSFTLQIGDPNQIAYITKIITIADFRRMDMAAGGQGAPLVPLFHQNILKKQSSDTALVNIGGIANITYIEDTLLGYDIGPGNCLVDAWCQRKLNKPYDDKGHWARTGKLNSRLLKRLLDEPYFCLEPPKSSGKELFNLTWLTKNAIEYQLEKMSSQDVQRTLLELTAVTISKSVKNTPKVSNVIVCGGGRNNEFLMERISSLLNFEDKSGYVLEASEHWGLDGDSLEASAFAWLAFRRLNNLVGTVPSVTGAKKPSILGAVYTP</sequence>
<reference evidence="2" key="1">
    <citation type="journal article" date="2011" name="Environ. Microbiol.">
        <title>Time-series analyses of Monterey Bay coastal microbial picoplankton using a 'genome proxy' microarray.</title>
        <authorList>
            <person name="Rich V.I."/>
            <person name="Pham V.D."/>
            <person name="Eppley J."/>
            <person name="Shi Y."/>
            <person name="DeLong E.F."/>
        </authorList>
    </citation>
    <scope>NUCLEOTIDE SEQUENCE</scope>
</reference>
<dbReference type="GO" id="GO:0097175">
    <property type="term" value="P:1,6-anhydro-N-acetyl-beta-muramic acid catabolic process"/>
    <property type="evidence" value="ECO:0007669"/>
    <property type="project" value="UniProtKB-UniRule"/>
</dbReference>
<keyword evidence="1" id="KW-0808">Transferase</keyword>
<dbReference type="UniPathway" id="UPA00343"/>
<dbReference type="GO" id="GO:0005524">
    <property type="term" value="F:ATP binding"/>
    <property type="evidence" value="ECO:0007669"/>
    <property type="project" value="UniProtKB-UniRule"/>
</dbReference>
<keyword evidence="2" id="KW-0378">Hydrolase</keyword>
<dbReference type="AlphaFoldDB" id="E0XRY1"/>
<keyword evidence="1" id="KW-0547">Nucleotide-binding</keyword>
<comment type="function">
    <text evidence="1">Catalyzes the specific phosphorylation of 1,6-anhydro-N-acetylmuramic acid (anhMurNAc) with the simultaneous cleavage of the 1,6-anhydro ring, generating MurNAc-6-P. Is required for the utilization of anhMurNAc either imported from the medium or derived from its own cell wall murein, and thus plays a role in cell wall recycling.</text>
</comment>
<dbReference type="GO" id="GO:0008237">
    <property type="term" value="F:metallopeptidase activity"/>
    <property type="evidence" value="ECO:0007669"/>
    <property type="project" value="UniProtKB-KW"/>
</dbReference>
<protein>
    <recommendedName>
        <fullName evidence="1">Anhydro-N-acetylmuramic acid kinase</fullName>
        <ecNumber evidence="1">2.7.1.170</ecNumber>
    </recommendedName>
    <alternativeName>
        <fullName evidence="1">AnhMurNAc kinase</fullName>
    </alternativeName>
</protein>
<keyword evidence="1" id="KW-0418">Kinase</keyword>
<comment type="catalytic activity">
    <reaction evidence="1">
        <text>1,6-anhydro-N-acetyl-beta-muramate + ATP + H2O = N-acetyl-D-muramate 6-phosphate + ADP + H(+)</text>
        <dbReference type="Rhea" id="RHEA:24952"/>
        <dbReference type="ChEBI" id="CHEBI:15377"/>
        <dbReference type="ChEBI" id="CHEBI:15378"/>
        <dbReference type="ChEBI" id="CHEBI:30616"/>
        <dbReference type="ChEBI" id="CHEBI:58690"/>
        <dbReference type="ChEBI" id="CHEBI:58722"/>
        <dbReference type="ChEBI" id="CHEBI:456216"/>
        <dbReference type="EC" id="2.7.1.170"/>
    </reaction>
</comment>
<keyword evidence="2" id="KW-0482">Metalloprotease</keyword>
<organism evidence="2">
    <name type="scientific">uncultured gamma proteobacterium HF0070_08D07</name>
    <dbReference type="NCBI Taxonomy" id="710983"/>
    <lineage>
        <taxon>Bacteria</taxon>
        <taxon>Pseudomonadati</taxon>
        <taxon>Pseudomonadota</taxon>
        <taxon>Gammaproteobacteria</taxon>
        <taxon>environmental samples</taxon>
    </lineage>
</organism>
<dbReference type="PANTHER" id="PTHR30605">
    <property type="entry name" value="ANHYDRO-N-ACETYLMURAMIC ACID KINASE"/>
    <property type="match status" value="1"/>
</dbReference>
<dbReference type="GO" id="GO:0016773">
    <property type="term" value="F:phosphotransferase activity, alcohol group as acceptor"/>
    <property type="evidence" value="ECO:0007669"/>
    <property type="project" value="UniProtKB-UniRule"/>
</dbReference>
<dbReference type="HAMAP" id="MF_01270">
    <property type="entry name" value="AnhMurNAc_kinase"/>
    <property type="match status" value="1"/>
</dbReference>
<proteinExistence type="inferred from homology"/>
<dbReference type="GO" id="GO:0006508">
    <property type="term" value="P:proteolysis"/>
    <property type="evidence" value="ECO:0007669"/>
    <property type="project" value="UniProtKB-KW"/>
</dbReference>
<keyword evidence="1" id="KW-0119">Carbohydrate metabolism</keyword>
<dbReference type="GO" id="GO:0016301">
    <property type="term" value="F:kinase activity"/>
    <property type="evidence" value="ECO:0007669"/>
    <property type="project" value="UniProtKB-KW"/>
</dbReference>
<dbReference type="EC" id="2.7.1.170" evidence="1"/>
<dbReference type="GO" id="GO:0006040">
    <property type="term" value="P:amino sugar metabolic process"/>
    <property type="evidence" value="ECO:0007669"/>
    <property type="project" value="InterPro"/>
</dbReference>
<dbReference type="EMBL" id="GU474855">
    <property type="protein sequence ID" value="ADI17172.1"/>
    <property type="molecule type" value="Genomic_DNA"/>
</dbReference>
<evidence type="ECO:0000313" key="2">
    <source>
        <dbReference type="EMBL" id="ADI17172.1"/>
    </source>
</evidence>
<comment type="pathway">
    <text evidence="1">Cell wall biogenesis; peptidoglycan recycling.</text>
</comment>
<dbReference type="SUPFAM" id="SSF53067">
    <property type="entry name" value="Actin-like ATPase domain"/>
    <property type="match status" value="1"/>
</dbReference>
<name>E0XRY1_9GAMM</name>
<dbReference type="InterPro" id="IPR043129">
    <property type="entry name" value="ATPase_NBD"/>
</dbReference>